<dbReference type="PANTHER" id="PTHR33121">
    <property type="entry name" value="CYCLIC DI-GMP PHOSPHODIESTERASE PDEF"/>
    <property type="match status" value="1"/>
</dbReference>
<dbReference type="RefSeq" id="WP_120075673.1">
    <property type="nucleotide sequence ID" value="NZ_CP126113.1"/>
</dbReference>
<keyword evidence="3" id="KW-1185">Reference proteome</keyword>
<organism evidence="2 3">
    <name type="scientific">Siminovitchia fortis</name>
    <dbReference type="NCBI Taxonomy" id="254758"/>
    <lineage>
        <taxon>Bacteria</taxon>
        <taxon>Bacillati</taxon>
        <taxon>Bacillota</taxon>
        <taxon>Bacilli</taxon>
        <taxon>Bacillales</taxon>
        <taxon>Bacillaceae</taxon>
        <taxon>Siminovitchia</taxon>
    </lineage>
</organism>
<gene>
    <name evidence="2" type="ORF">D4N35_016550</name>
</gene>
<dbReference type="Gene3D" id="3.20.20.450">
    <property type="entry name" value="EAL domain"/>
    <property type="match status" value="1"/>
</dbReference>
<proteinExistence type="predicted"/>
<dbReference type="AlphaFoldDB" id="A0A443IK18"/>
<dbReference type="GO" id="GO:0071111">
    <property type="term" value="F:cyclic-guanylate-specific phosphodiesterase activity"/>
    <property type="evidence" value="ECO:0007669"/>
    <property type="project" value="InterPro"/>
</dbReference>
<dbReference type="EMBL" id="QYTU02000055">
    <property type="protein sequence ID" value="RWR04695.1"/>
    <property type="molecule type" value="Genomic_DNA"/>
</dbReference>
<dbReference type="PANTHER" id="PTHR33121:SF76">
    <property type="entry name" value="SIGNALING PROTEIN"/>
    <property type="match status" value="1"/>
</dbReference>
<reference evidence="2" key="1">
    <citation type="submission" date="2018-12" db="EMBL/GenBank/DDBJ databases">
        <authorList>
            <person name="Sun L."/>
            <person name="Chen Z."/>
        </authorList>
    </citation>
    <scope>NUCLEOTIDE SEQUENCE [LARGE SCALE GENOMIC DNA]</scope>
    <source>
        <strain evidence="2">DSM 16012</strain>
    </source>
</reference>
<comment type="caution">
    <text evidence="2">The sequence shown here is derived from an EMBL/GenBank/DDBJ whole genome shotgun (WGS) entry which is preliminary data.</text>
</comment>
<protein>
    <submittedName>
        <fullName evidence="2">EAL domain-containing protein</fullName>
    </submittedName>
</protein>
<dbReference type="InterPro" id="IPR001633">
    <property type="entry name" value="EAL_dom"/>
</dbReference>
<dbReference type="CDD" id="cd01948">
    <property type="entry name" value="EAL"/>
    <property type="match status" value="1"/>
</dbReference>
<dbReference type="Pfam" id="PF00563">
    <property type="entry name" value="EAL"/>
    <property type="match status" value="1"/>
</dbReference>
<dbReference type="SMART" id="SM00052">
    <property type="entry name" value="EAL"/>
    <property type="match status" value="1"/>
</dbReference>
<accession>A0A443IK18</accession>
<dbReference type="InterPro" id="IPR050706">
    <property type="entry name" value="Cyclic-di-GMP_PDE-like"/>
</dbReference>
<dbReference type="SUPFAM" id="SSF141868">
    <property type="entry name" value="EAL domain-like"/>
    <property type="match status" value="1"/>
</dbReference>
<evidence type="ECO:0000313" key="3">
    <source>
        <dbReference type="Proteomes" id="UP000273811"/>
    </source>
</evidence>
<dbReference type="PROSITE" id="PS50883">
    <property type="entry name" value="EAL"/>
    <property type="match status" value="1"/>
</dbReference>
<dbReference type="InterPro" id="IPR035919">
    <property type="entry name" value="EAL_sf"/>
</dbReference>
<name>A0A443IK18_9BACI</name>
<evidence type="ECO:0000313" key="2">
    <source>
        <dbReference type="EMBL" id="RWR04695.1"/>
    </source>
</evidence>
<evidence type="ECO:0000259" key="1">
    <source>
        <dbReference type="PROSITE" id="PS50883"/>
    </source>
</evidence>
<sequence length="254" mass="29019">MSFKSFIQTEQFYHFFQPIYDLENSRKVGYEALLRAKTYPSPELTFQMAKKENQLYELDSRSIQKAVFSFNEVCPSGEYGGLFLNAFPSTILNPSFPAFLNRMMAGTNLKNQRIVLEISESEVIEDLLNFKQRISELRQDGFLIAIDDIGTGYSNVESIIELEPDYLKLDRYFAQDLHMSQGKQEFISVFKNYCEKTKSGLILEGVETEEELQAAKALGISIAQGYFLGKPALLCNSEFNSPILVDQRNNSNKE</sequence>
<feature type="domain" description="EAL" evidence="1">
    <location>
        <begin position="1"/>
        <end position="245"/>
    </location>
</feature>
<dbReference type="Proteomes" id="UP000273811">
    <property type="component" value="Unassembled WGS sequence"/>
</dbReference>
<dbReference type="OrthoDB" id="581425at2"/>